<organism evidence="2 3">
    <name type="scientific">Cladophialophora carrionii</name>
    <dbReference type="NCBI Taxonomy" id="86049"/>
    <lineage>
        <taxon>Eukaryota</taxon>
        <taxon>Fungi</taxon>
        <taxon>Dikarya</taxon>
        <taxon>Ascomycota</taxon>
        <taxon>Pezizomycotina</taxon>
        <taxon>Eurotiomycetes</taxon>
        <taxon>Chaetothyriomycetidae</taxon>
        <taxon>Chaetothyriales</taxon>
        <taxon>Herpotrichiellaceae</taxon>
        <taxon>Cladophialophora</taxon>
    </lineage>
</organism>
<protein>
    <submittedName>
        <fullName evidence="2">Uncharacterized protein</fullName>
    </submittedName>
</protein>
<dbReference type="EMBL" id="LGRB01000018">
    <property type="protein sequence ID" value="OCT45884.1"/>
    <property type="molecule type" value="Genomic_DNA"/>
</dbReference>
<accession>A0A1C1CBJ0</accession>
<dbReference type="OrthoDB" id="4161826at2759"/>
<proteinExistence type="predicted"/>
<dbReference type="AlphaFoldDB" id="A0A1C1CBJ0"/>
<feature type="compositionally biased region" description="Low complexity" evidence="1">
    <location>
        <begin position="408"/>
        <end position="418"/>
    </location>
</feature>
<feature type="region of interest" description="Disordered" evidence="1">
    <location>
        <begin position="349"/>
        <end position="447"/>
    </location>
</feature>
<gene>
    <name evidence="2" type="ORF">CLCR_00051</name>
</gene>
<feature type="compositionally biased region" description="Basic and acidic residues" evidence="1">
    <location>
        <begin position="27"/>
        <end position="40"/>
    </location>
</feature>
<name>A0A1C1CBJ0_9EURO</name>
<dbReference type="VEuPathDB" id="FungiDB:CLCR_00051"/>
<feature type="compositionally biased region" description="Polar residues" evidence="1">
    <location>
        <begin position="194"/>
        <end position="208"/>
    </location>
</feature>
<evidence type="ECO:0000313" key="3">
    <source>
        <dbReference type="Proteomes" id="UP000094526"/>
    </source>
</evidence>
<feature type="region of interest" description="Disordered" evidence="1">
    <location>
        <begin position="1"/>
        <end position="40"/>
    </location>
</feature>
<feature type="compositionally biased region" description="Basic and acidic residues" evidence="1">
    <location>
        <begin position="1"/>
        <end position="13"/>
    </location>
</feature>
<feature type="region of interest" description="Disordered" evidence="1">
    <location>
        <begin position="252"/>
        <end position="327"/>
    </location>
</feature>
<feature type="compositionally biased region" description="Polar residues" evidence="1">
    <location>
        <begin position="291"/>
        <end position="307"/>
    </location>
</feature>
<feature type="region of interest" description="Disordered" evidence="1">
    <location>
        <begin position="179"/>
        <end position="214"/>
    </location>
</feature>
<dbReference type="VEuPathDB" id="FungiDB:G647_00039"/>
<evidence type="ECO:0000256" key="1">
    <source>
        <dbReference type="SAM" id="MobiDB-lite"/>
    </source>
</evidence>
<keyword evidence="3" id="KW-1185">Reference proteome</keyword>
<reference evidence="3" key="1">
    <citation type="submission" date="2015-07" db="EMBL/GenBank/DDBJ databases">
        <authorList>
            <person name="Teixeira M.M."/>
            <person name="Souza R.C."/>
            <person name="Almeida L.G."/>
            <person name="Vicente V.A."/>
            <person name="de Hoog S."/>
            <person name="Bocca A.L."/>
            <person name="de Almeida S.R."/>
            <person name="Vasconcelos A.T."/>
            <person name="Felipe M.S."/>
        </authorList>
    </citation>
    <scope>NUCLEOTIDE SEQUENCE [LARGE SCALE GENOMIC DNA]</scope>
    <source>
        <strain evidence="3">KSF</strain>
    </source>
</reference>
<comment type="caution">
    <text evidence="2">The sequence shown here is derived from an EMBL/GenBank/DDBJ whole genome shotgun (WGS) entry which is preliminary data.</text>
</comment>
<evidence type="ECO:0000313" key="2">
    <source>
        <dbReference type="EMBL" id="OCT45884.1"/>
    </source>
</evidence>
<sequence length="463" mass="50485">MPDTYRHTPDEFRHTHRRETKMNPHFTYEKSTTEEATYRQDLYDSPTLRPCGSLLSHRVPSASLHPEEMLALWASRSPSQSTCIRSHSSEGTERSSVGTLVDFGEWVSGQCHGRPASLLPPAPQLIQLPPSDAGRVECRLSSTPTPPGAHATNTISDRSANRERLHGLSAQLREVSFSNASMSCPPTRPVTPVPSLTTSDNSRSSFGTEGSPCTIISSPGQQCLMTSSGGKMGIAPGKPIDGITYGTRIRGVVSPLRSPPTHRTGRIDRVNSPTSPSRDLPSRPTPFPDINATTIHLPQRSQSSQEVSYIDWDDDDDDGPDRRGRSAFERIKKSFTDLRAAERYITEVGHRTLATGTPPESPTSSFRPRLSDTGGGFGRSPVATSDHEGTNSPPPVKLRNKASTKNISTSTRCSSTVPSTPPSTRKRKRTNTTSSRRSRGMQNKAKDGIVGKLVWSLIGARRE</sequence>
<dbReference type="Proteomes" id="UP000094526">
    <property type="component" value="Unassembled WGS sequence"/>
</dbReference>